<organism evidence="1 2">
    <name type="scientific">Melittangium boletus DSM 14713</name>
    <dbReference type="NCBI Taxonomy" id="1294270"/>
    <lineage>
        <taxon>Bacteria</taxon>
        <taxon>Pseudomonadati</taxon>
        <taxon>Myxococcota</taxon>
        <taxon>Myxococcia</taxon>
        <taxon>Myxococcales</taxon>
        <taxon>Cystobacterineae</taxon>
        <taxon>Archangiaceae</taxon>
        <taxon>Melittangium</taxon>
    </lineage>
</organism>
<evidence type="ECO:0000313" key="2">
    <source>
        <dbReference type="Proteomes" id="UP000217289"/>
    </source>
</evidence>
<gene>
    <name evidence="1" type="ORF">MEBOL_003906</name>
</gene>
<protein>
    <submittedName>
        <fullName evidence="1">Uncharacterized protein</fullName>
    </submittedName>
</protein>
<reference evidence="1 2" key="1">
    <citation type="submission" date="2017-06" db="EMBL/GenBank/DDBJ databases">
        <authorList>
            <person name="Kim H.J."/>
            <person name="Triplett B.A."/>
        </authorList>
    </citation>
    <scope>NUCLEOTIDE SEQUENCE [LARGE SCALE GENOMIC DNA]</scope>
    <source>
        <strain evidence="1 2">DSM 14713</strain>
    </source>
</reference>
<proteinExistence type="predicted"/>
<dbReference type="RefSeq" id="WP_095978898.1">
    <property type="nucleotide sequence ID" value="NZ_CP022163.1"/>
</dbReference>
<name>A0A250IFA5_9BACT</name>
<sequence length="130" mass="15401">MSEKRFLREEPLPEEWEGRRVGLLDALCYVRHQLSLGRGLWFTTGAETVESLFVFINGWTANSQFNARFNEGQDQDWMDFLDWLRDIKKELPDEGWHVKYLRDCQGDHEQAARKFLDFVAEYVDLMRAAP</sequence>
<evidence type="ECO:0000313" key="1">
    <source>
        <dbReference type="EMBL" id="ATB30445.1"/>
    </source>
</evidence>
<dbReference type="KEGG" id="mbd:MEBOL_003906"/>
<dbReference type="EMBL" id="CP022163">
    <property type="protein sequence ID" value="ATB30445.1"/>
    <property type="molecule type" value="Genomic_DNA"/>
</dbReference>
<keyword evidence="2" id="KW-1185">Reference proteome</keyword>
<dbReference type="OrthoDB" id="5517364at2"/>
<dbReference type="AlphaFoldDB" id="A0A250IFA5"/>
<accession>A0A250IFA5</accession>
<dbReference type="Proteomes" id="UP000217289">
    <property type="component" value="Chromosome"/>
</dbReference>